<evidence type="ECO:0000256" key="3">
    <source>
        <dbReference type="SAM" id="Phobius"/>
    </source>
</evidence>
<feature type="transmembrane region" description="Helical" evidence="3">
    <location>
        <begin position="72"/>
        <end position="92"/>
    </location>
</feature>
<evidence type="ECO:0000313" key="4">
    <source>
        <dbReference type="EMBL" id="PNY25070.1"/>
    </source>
</evidence>
<comment type="similarity">
    <text evidence="1">Belongs to the ustYa family.</text>
</comment>
<keyword evidence="5" id="KW-1185">Reference proteome</keyword>
<feature type="region of interest" description="Disordered" evidence="2">
    <location>
        <begin position="283"/>
        <end position="307"/>
    </location>
</feature>
<organism evidence="4 5">
    <name type="scientific">Tolypocladium capitatum</name>
    <dbReference type="NCBI Taxonomy" id="45235"/>
    <lineage>
        <taxon>Eukaryota</taxon>
        <taxon>Fungi</taxon>
        <taxon>Dikarya</taxon>
        <taxon>Ascomycota</taxon>
        <taxon>Pezizomycotina</taxon>
        <taxon>Sordariomycetes</taxon>
        <taxon>Hypocreomycetidae</taxon>
        <taxon>Hypocreales</taxon>
        <taxon>Ophiocordycipitaceae</taxon>
        <taxon>Tolypocladium</taxon>
    </lineage>
</organism>
<sequence length="307" mass="35035">MAPKYGPGQQFPWFSRAKTESSSLPRNLRAFWDRASSDNHGNVDDRLLEKRGQDGEHDGRPRPQGPMWRNRWFLASHGVMLAFYLLVLALVASGKGLCARSYGMPYSPAVEAVVYEDTLFTLEDRIQDRGIYSGKPSAKLDKAWHDLLNAQNIEIEPEFIRHYGREDIAVAVPGGSGFIGTLNVYHELHCLKRLHQFMYTDYYFPDFSAHQLEMNRLHNDFLRQSAMCHGDVGLITYDWSSRSLLPVANATSHQCVNWDRLERWTKERSVDMMKPGWLIHPTKGPAYPNGEGDRLGAVESPHLHDGH</sequence>
<dbReference type="Proteomes" id="UP000236621">
    <property type="component" value="Unassembled WGS sequence"/>
</dbReference>
<feature type="region of interest" description="Disordered" evidence="2">
    <location>
        <begin position="1"/>
        <end position="22"/>
    </location>
</feature>
<feature type="region of interest" description="Disordered" evidence="2">
    <location>
        <begin position="42"/>
        <end position="63"/>
    </location>
</feature>
<evidence type="ECO:0000256" key="1">
    <source>
        <dbReference type="ARBA" id="ARBA00035112"/>
    </source>
</evidence>
<proteinExistence type="inferred from homology"/>
<feature type="compositionally biased region" description="Basic and acidic residues" evidence="2">
    <location>
        <begin position="42"/>
        <end position="61"/>
    </location>
</feature>
<gene>
    <name evidence="4" type="ORF">TCAP_04991</name>
</gene>
<dbReference type="OrthoDB" id="4924172at2759"/>
<name>A0A2K3QBZ7_9HYPO</name>
<dbReference type="PANTHER" id="PTHR33365:SF7">
    <property type="entry name" value="TAT PATHWAY SIGNAL SEQUENCE"/>
    <property type="match status" value="1"/>
</dbReference>
<reference evidence="4 5" key="1">
    <citation type="submission" date="2017-08" db="EMBL/GenBank/DDBJ databases">
        <title>Harnessing the power of phylogenomics to disentangle the directionality and signatures of interkingdom host jumping in the parasitic fungal genus Tolypocladium.</title>
        <authorList>
            <person name="Quandt C.A."/>
            <person name="Patterson W."/>
            <person name="Spatafora J.W."/>
        </authorList>
    </citation>
    <scope>NUCLEOTIDE SEQUENCE [LARGE SCALE GENOMIC DNA]</scope>
    <source>
        <strain evidence="4 5">CBS 113982</strain>
    </source>
</reference>
<dbReference type="InterPro" id="IPR021765">
    <property type="entry name" value="UstYa-like"/>
</dbReference>
<dbReference type="AlphaFoldDB" id="A0A2K3QBZ7"/>
<comment type="caution">
    <text evidence="4">The sequence shown here is derived from an EMBL/GenBank/DDBJ whole genome shotgun (WGS) entry which is preliminary data.</text>
</comment>
<dbReference type="Pfam" id="PF11807">
    <property type="entry name" value="UstYa"/>
    <property type="match status" value="1"/>
</dbReference>
<dbReference type="STRING" id="45235.A0A2K3QBZ7"/>
<accession>A0A2K3QBZ7</accession>
<dbReference type="EMBL" id="NRSZ01000811">
    <property type="protein sequence ID" value="PNY25070.1"/>
    <property type="molecule type" value="Genomic_DNA"/>
</dbReference>
<dbReference type="GO" id="GO:0043386">
    <property type="term" value="P:mycotoxin biosynthetic process"/>
    <property type="evidence" value="ECO:0007669"/>
    <property type="project" value="InterPro"/>
</dbReference>
<keyword evidence="3" id="KW-0472">Membrane</keyword>
<evidence type="ECO:0000256" key="2">
    <source>
        <dbReference type="SAM" id="MobiDB-lite"/>
    </source>
</evidence>
<dbReference type="PANTHER" id="PTHR33365">
    <property type="entry name" value="YALI0B05434P"/>
    <property type="match status" value="1"/>
</dbReference>
<keyword evidence="3" id="KW-0812">Transmembrane</keyword>
<feature type="compositionally biased region" description="Basic and acidic residues" evidence="2">
    <location>
        <begin position="291"/>
        <end position="307"/>
    </location>
</feature>
<evidence type="ECO:0000313" key="5">
    <source>
        <dbReference type="Proteomes" id="UP000236621"/>
    </source>
</evidence>
<protein>
    <submittedName>
        <fullName evidence="4">Tat pathway signal sequence</fullName>
    </submittedName>
</protein>
<keyword evidence="3" id="KW-1133">Transmembrane helix</keyword>